<feature type="domain" description="Glycoside hydrolase family 2 immunoglobulin-like beta-sandwich" evidence="10">
    <location>
        <begin position="209"/>
        <end position="298"/>
    </location>
</feature>
<dbReference type="Gene3D" id="2.60.120.260">
    <property type="entry name" value="Galactose-binding domain-like"/>
    <property type="match status" value="1"/>
</dbReference>
<dbReference type="GO" id="GO:0009341">
    <property type="term" value="C:beta-galactosidase complex"/>
    <property type="evidence" value="ECO:0007669"/>
    <property type="project" value="InterPro"/>
</dbReference>
<dbReference type="Proteomes" id="UP000199306">
    <property type="component" value="Unassembled WGS sequence"/>
</dbReference>
<dbReference type="SUPFAM" id="SSF49303">
    <property type="entry name" value="beta-Galactosidase/glucuronidase domain"/>
    <property type="match status" value="2"/>
</dbReference>
<dbReference type="InterPro" id="IPR008979">
    <property type="entry name" value="Galactose-bd-like_sf"/>
</dbReference>
<evidence type="ECO:0000256" key="1">
    <source>
        <dbReference type="ARBA" id="ARBA00001412"/>
    </source>
</evidence>
<dbReference type="EMBL" id="FOXH01000016">
    <property type="protein sequence ID" value="SFQ36845.1"/>
    <property type="molecule type" value="Genomic_DNA"/>
</dbReference>
<dbReference type="InterPro" id="IPR017853">
    <property type="entry name" value="GH"/>
</dbReference>
<keyword evidence="8" id="KW-0326">Glycosidase</keyword>
<comment type="catalytic activity">
    <reaction evidence="1">
        <text>Hydrolysis of terminal non-reducing beta-D-galactose residues in beta-D-galactosides.</text>
        <dbReference type="EC" id="3.2.1.23"/>
    </reaction>
</comment>
<protein>
    <recommendedName>
        <fullName evidence="5">beta-galactosidase</fullName>
        <ecNumber evidence="5">3.2.1.23</ecNumber>
    </recommendedName>
    <alternativeName>
        <fullName evidence="9">Lactase</fullName>
    </alternativeName>
</protein>
<dbReference type="InterPro" id="IPR050347">
    <property type="entry name" value="Bact_Beta-galactosidase"/>
</dbReference>
<dbReference type="InterPro" id="IPR014718">
    <property type="entry name" value="GH-type_carb-bd"/>
</dbReference>
<dbReference type="InterPro" id="IPR006102">
    <property type="entry name" value="Ig-like_GH2"/>
</dbReference>
<dbReference type="PRINTS" id="PR00132">
    <property type="entry name" value="GLHYDRLASE2"/>
</dbReference>
<dbReference type="SUPFAM" id="SSF74650">
    <property type="entry name" value="Galactose mutarotase-like"/>
    <property type="match status" value="1"/>
</dbReference>
<dbReference type="EC" id="3.2.1.23" evidence="5"/>
<dbReference type="InterPro" id="IPR013783">
    <property type="entry name" value="Ig-like_fold"/>
</dbReference>
<dbReference type="InterPro" id="IPR036156">
    <property type="entry name" value="Beta-gal/glucu_dom_sf"/>
</dbReference>
<dbReference type="GO" id="GO:0004565">
    <property type="term" value="F:beta-galactosidase activity"/>
    <property type="evidence" value="ECO:0007669"/>
    <property type="project" value="UniProtKB-EC"/>
</dbReference>
<accession>A0A1I5XY37</accession>
<keyword evidence="6" id="KW-0378">Hydrolase</keyword>
<comment type="similarity">
    <text evidence="3">Belongs to the glycosyl hydrolase 2 family.</text>
</comment>
<evidence type="ECO:0000259" key="11">
    <source>
        <dbReference type="Pfam" id="PF02836"/>
    </source>
</evidence>
<feature type="domain" description="Glycosyl hydrolases family 2 sugar binding" evidence="12">
    <location>
        <begin position="63"/>
        <end position="194"/>
    </location>
</feature>
<dbReference type="InterPro" id="IPR006103">
    <property type="entry name" value="Glyco_hydro_2_cat"/>
</dbReference>
<evidence type="ECO:0000256" key="2">
    <source>
        <dbReference type="ARBA" id="ARBA00001913"/>
    </source>
</evidence>
<dbReference type="Gene3D" id="2.70.98.10">
    <property type="match status" value="1"/>
</dbReference>
<dbReference type="GO" id="GO:0030246">
    <property type="term" value="F:carbohydrate binding"/>
    <property type="evidence" value="ECO:0007669"/>
    <property type="project" value="InterPro"/>
</dbReference>
<evidence type="ECO:0000313" key="15">
    <source>
        <dbReference type="Proteomes" id="UP000199306"/>
    </source>
</evidence>
<dbReference type="Gene3D" id="3.20.20.80">
    <property type="entry name" value="Glycosidases"/>
    <property type="match status" value="1"/>
</dbReference>
<dbReference type="InterPro" id="IPR006101">
    <property type="entry name" value="Glyco_hydro_2"/>
</dbReference>
<dbReference type="OrthoDB" id="857501at2"/>
<comment type="subunit">
    <text evidence="4">Monomer.</text>
</comment>
<feature type="domain" description="Beta galactosidase small chain/" evidence="13">
    <location>
        <begin position="690"/>
        <end position="851"/>
    </location>
</feature>
<evidence type="ECO:0000256" key="6">
    <source>
        <dbReference type="ARBA" id="ARBA00022801"/>
    </source>
</evidence>
<dbReference type="PANTHER" id="PTHR46323">
    <property type="entry name" value="BETA-GALACTOSIDASE"/>
    <property type="match status" value="1"/>
</dbReference>
<dbReference type="Pfam" id="PF02837">
    <property type="entry name" value="Glyco_hydro_2_N"/>
    <property type="match status" value="1"/>
</dbReference>
<feature type="domain" description="Glycoside hydrolase family 2 catalytic" evidence="11">
    <location>
        <begin position="300"/>
        <end position="520"/>
    </location>
</feature>
<evidence type="ECO:0000256" key="5">
    <source>
        <dbReference type="ARBA" id="ARBA00012756"/>
    </source>
</evidence>
<dbReference type="RefSeq" id="WP_092019167.1">
    <property type="nucleotide sequence ID" value="NZ_FOXH01000016.1"/>
</dbReference>
<name>A0A1I5XY37_9BACT</name>
<comment type="cofactor">
    <cofactor evidence="2">
        <name>Ca(2+)</name>
        <dbReference type="ChEBI" id="CHEBI:29108"/>
    </cofactor>
</comment>
<dbReference type="InterPro" id="IPR004199">
    <property type="entry name" value="B-gal_small/dom_5"/>
</dbReference>
<dbReference type="Pfam" id="PF02836">
    <property type="entry name" value="Glyco_hydro_2_C"/>
    <property type="match status" value="1"/>
</dbReference>
<dbReference type="SUPFAM" id="SSF51445">
    <property type="entry name" value="(Trans)glycosidases"/>
    <property type="match status" value="1"/>
</dbReference>
<dbReference type="STRING" id="1079859.SAMN04515674_11635"/>
<evidence type="ECO:0000313" key="14">
    <source>
        <dbReference type="EMBL" id="SFQ36845.1"/>
    </source>
</evidence>
<proteinExistence type="inferred from homology"/>
<evidence type="ECO:0000256" key="3">
    <source>
        <dbReference type="ARBA" id="ARBA00007401"/>
    </source>
</evidence>
<dbReference type="AlphaFoldDB" id="A0A1I5XY37"/>
<dbReference type="Pfam" id="PF00703">
    <property type="entry name" value="Glyco_hydro_2"/>
    <property type="match status" value="1"/>
</dbReference>
<evidence type="ECO:0000259" key="13">
    <source>
        <dbReference type="Pfam" id="PF02929"/>
    </source>
</evidence>
<evidence type="ECO:0000259" key="10">
    <source>
        <dbReference type="Pfam" id="PF00703"/>
    </source>
</evidence>
<reference evidence="14 15" key="1">
    <citation type="submission" date="2016-10" db="EMBL/GenBank/DDBJ databases">
        <authorList>
            <person name="de Groot N.N."/>
        </authorList>
    </citation>
    <scope>NUCLEOTIDE SEQUENCE [LARGE SCALE GENOMIC DNA]</scope>
    <source>
        <strain evidence="15">E92,LMG 26720,CCM 7988</strain>
    </source>
</reference>
<dbReference type="Pfam" id="PF02929">
    <property type="entry name" value="Bgal_small_N"/>
    <property type="match status" value="1"/>
</dbReference>
<dbReference type="InterPro" id="IPR006104">
    <property type="entry name" value="Glyco_hydro_2_N"/>
</dbReference>
<dbReference type="Gene3D" id="2.60.40.10">
    <property type="entry name" value="Immunoglobulins"/>
    <property type="match status" value="2"/>
</dbReference>
<evidence type="ECO:0000256" key="7">
    <source>
        <dbReference type="ARBA" id="ARBA00022837"/>
    </source>
</evidence>
<dbReference type="SUPFAM" id="SSF49785">
    <property type="entry name" value="Galactose-binding domain-like"/>
    <property type="match status" value="1"/>
</dbReference>
<evidence type="ECO:0000256" key="4">
    <source>
        <dbReference type="ARBA" id="ARBA00011245"/>
    </source>
</evidence>
<sequence length="930" mass="106099">MKIETSCLRLGRLCLLLLTGFLLNTSLIAQETRTVYLSGTDKDHTVQWDFYCSKGQNSGKWTKIAVPSNWELQGFGKYSYGYDNRRDSTLADEQGLYKHRFQVDKSWKDKRIFIVFEGSMTETAVKINGKTVGPAHQGGFTRFSYEIGSFTKTGENLLEVTVNKSSGNKSLNVAERQGDFWALGGIYRPVYLEVVPQHFINRIAVDAKADGTFLAEVFSEKTDESYQIQAQVETLTAEKVGTPFSVKGSPGEKVILTNHFDHIKTWTAEFPNLYRVRVDLKDAAGNIVHSLSKQFGFRSVEVKKHDGIYVNGKRVMLKGSNRHTIWPETGRTTSKELSITDVRLMKEMNMNAVRMSHYPPDQHFLDVCDSLGLYVLDELTGWQAKYDTEVGRKLLKELVIRDVNHPSVLFWDNGNEGGWNTELDHDYQLYDPQKRSVLHPWERFNEFDTKHYITYDYLVNSALYDTEILMPTEFMHGLFDGGHGAGLDDFWELMLRHPHASGGFLWSFTDEGVVRTDKNGIIDVYGNNAPDGLLGPHREKEASFYTVKEIWSPVRITKPLISAGFEGKLEVENHYSFTDLNQCDFTWKLVRFPDPKQNGLIGEQSGKPDKISLKPGEKGYLNLNLPVNWKESDALYLTATDPHGAEIYTWSWTTQSAEDRKPVWEKITGKGAISANETDEILKVESDGITCNFDKKSGFLTKVNTSKTEISLSNGPSLAGVSLDLQSFKHFKAEQNYVVELSYAKDKNWFKVTWTFIPGQPARLDYQYSQRGEADFMGISFNYPEEKIEGMKWLGRGPYRVWKNRLKGNKLGVWEKKYNNTVTGESWQYPEFKGYHSDVQWVVVENKEKPFTVYSENEHTFLQMLRPEKPKNAPNDYTSPAFPSGNISFLQAISPIGTKFNSAAVMGPQSQKNSMRNYTPVKGTLWFDFR</sequence>
<dbReference type="InterPro" id="IPR011013">
    <property type="entry name" value="Gal_mutarotase_sf_dom"/>
</dbReference>
<gene>
    <name evidence="14" type="ORF">SAMN04515674_11635</name>
</gene>
<evidence type="ECO:0000256" key="9">
    <source>
        <dbReference type="ARBA" id="ARBA00032230"/>
    </source>
</evidence>
<evidence type="ECO:0000259" key="12">
    <source>
        <dbReference type="Pfam" id="PF02837"/>
    </source>
</evidence>
<dbReference type="PANTHER" id="PTHR46323:SF2">
    <property type="entry name" value="BETA-GALACTOSIDASE"/>
    <property type="match status" value="1"/>
</dbReference>
<keyword evidence="7" id="KW-0106">Calcium</keyword>
<dbReference type="GO" id="GO:0005990">
    <property type="term" value="P:lactose catabolic process"/>
    <property type="evidence" value="ECO:0007669"/>
    <property type="project" value="TreeGrafter"/>
</dbReference>
<evidence type="ECO:0000256" key="8">
    <source>
        <dbReference type="ARBA" id="ARBA00023295"/>
    </source>
</evidence>
<organism evidence="14 15">
    <name type="scientific">Pseudarcicella hirudinis</name>
    <dbReference type="NCBI Taxonomy" id="1079859"/>
    <lineage>
        <taxon>Bacteria</taxon>
        <taxon>Pseudomonadati</taxon>
        <taxon>Bacteroidota</taxon>
        <taxon>Cytophagia</taxon>
        <taxon>Cytophagales</taxon>
        <taxon>Flectobacillaceae</taxon>
        <taxon>Pseudarcicella</taxon>
    </lineage>
</organism>
<keyword evidence="15" id="KW-1185">Reference proteome</keyword>